<dbReference type="GO" id="GO:0005524">
    <property type="term" value="F:ATP binding"/>
    <property type="evidence" value="ECO:0007669"/>
    <property type="project" value="UniProtKB-KW"/>
</dbReference>
<dbReference type="PANTHER" id="PTHR23073">
    <property type="entry name" value="26S PROTEASOME REGULATORY SUBUNIT"/>
    <property type="match status" value="1"/>
</dbReference>
<accession>A0A1M7KZT5</accession>
<keyword evidence="3" id="KW-0067">ATP-binding</keyword>
<protein>
    <submittedName>
        <fullName evidence="5">ATPase family associated with various cellular activities (AAA)</fullName>
    </submittedName>
</protein>
<reference evidence="5 6" key="1">
    <citation type="submission" date="2016-11" db="EMBL/GenBank/DDBJ databases">
        <authorList>
            <person name="Jaros S."/>
            <person name="Januszkiewicz K."/>
            <person name="Wedrychowicz H."/>
        </authorList>
    </citation>
    <scope>NUCLEOTIDE SEQUENCE [LARGE SCALE GENOMIC DNA]</scope>
    <source>
        <strain evidence="5 6">CGMCC 1.6102</strain>
    </source>
</reference>
<dbReference type="OrthoDB" id="7438987at2"/>
<keyword evidence="2" id="KW-0547">Nucleotide-binding</keyword>
<dbReference type="AlphaFoldDB" id="A0A1M7KZT5"/>
<evidence type="ECO:0000313" key="6">
    <source>
        <dbReference type="Proteomes" id="UP000184513"/>
    </source>
</evidence>
<evidence type="ECO:0000256" key="2">
    <source>
        <dbReference type="ARBA" id="ARBA00022741"/>
    </source>
</evidence>
<dbReference type="SUPFAM" id="SSF52540">
    <property type="entry name" value="P-loop containing nucleoside triphosphate hydrolases"/>
    <property type="match status" value="1"/>
</dbReference>
<dbReference type="InterPro" id="IPR003959">
    <property type="entry name" value="ATPase_AAA_core"/>
</dbReference>
<dbReference type="STRING" id="388280.SAMN04488057_10345"/>
<keyword evidence="6" id="KW-1185">Reference proteome</keyword>
<evidence type="ECO:0000256" key="3">
    <source>
        <dbReference type="ARBA" id="ARBA00022840"/>
    </source>
</evidence>
<proteinExistence type="inferred from homology"/>
<dbReference type="CDD" id="cd19481">
    <property type="entry name" value="RecA-like_protease"/>
    <property type="match status" value="1"/>
</dbReference>
<evidence type="ECO:0000259" key="4">
    <source>
        <dbReference type="SMART" id="SM00382"/>
    </source>
</evidence>
<dbReference type="InterPro" id="IPR003593">
    <property type="entry name" value="AAA+_ATPase"/>
</dbReference>
<dbReference type="RefSeq" id="WP_143155917.1">
    <property type="nucleotide sequence ID" value="NZ_FRCY01000003.1"/>
</dbReference>
<organism evidence="5 6">
    <name type="scientific">Cyclobacterium lianum</name>
    <dbReference type="NCBI Taxonomy" id="388280"/>
    <lineage>
        <taxon>Bacteria</taxon>
        <taxon>Pseudomonadati</taxon>
        <taxon>Bacteroidota</taxon>
        <taxon>Cytophagia</taxon>
        <taxon>Cytophagales</taxon>
        <taxon>Cyclobacteriaceae</taxon>
        <taxon>Cyclobacterium</taxon>
    </lineage>
</organism>
<gene>
    <name evidence="5" type="ORF">SAMN04488057_10345</name>
</gene>
<evidence type="ECO:0000256" key="1">
    <source>
        <dbReference type="ARBA" id="ARBA00006914"/>
    </source>
</evidence>
<comment type="similarity">
    <text evidence="1">Belongs to the AAA ATPase family.</text>
</comment>
<dbReference type="Gene3D" id="3.40.50.300">
    <property type="entry name" value="P-loop containing nucleotide triphosphate hydrolases"/>
    <property type="match status" value="1"/>
</dbReference>
<dbReference type="SMART" id="SM00382">
    <property type="entry name" value="AAA"/>
    <property type="match status" value="1"/>
</dbReference>
<name>A0A1M7KZT5_9BACT</name>
<dbReference type="Pfam" id="PF00004">
    <property type="entry name" value="AAA"/>
    <property type="match status" value="1"/>
</dbReference>
<evidence type="ECO:0000313" key="5">
    <source>
        <dbReference type="EMBL" id="SHM71108.1"/>
    </source>
</evidence>
<dbReference type="Proteomes" id="UP000184513">
    <property type="component" value="Unassembled WGS sequence"/>
</dbReference>
<feature type="domain" description="AAA+ ATPase" evidence="4">
    <location>
        <begin position="225"/>
        <end position="357"/>
    </location>
</feature>
<dbReference type="InterPro" id="IPR050221">
    <property type="entry name" value="26S_Proteasome_ATPase"/>
</dbReference>
<dbReference type="EMBL" id="FRCY01000003">
    <property type="protein sequence ID" value="SHM71108.1"/>
    <property type="molecule type" value="Genomic_DNA"/>
</dbReference>
<dbReference type="GO" id="GO:0016887">
    <property type="term" value="F:ATP hydrolysis activity"/>
    <property type="evidence" value="ECO:0007669"/>
    <property type="project" value="InterPro"/>
</dbReference>
<sequence length="434" mass="49233">MKQLMDFLWLVVKSRLDHESGRSEVLEKPQLELHIDPETFLGKTIKNLNIRDRDLLLLALALAPHLDPGLLDRCIQKYYPDGTDLPEFGGYKSKHHRGVIPTGETLLFLLAGSDPNTRKKYFSLFQESILFQKKLVYLGETSAEEPFFSGPLCLEQEFAEKLLLEAVRPPRPGTGFPAELIETELGWEDLVLSDKTLAQIRELENWLTYNETLMDSWKLRKKVKPGYRVMFLGPPGTGKTLTAGLLGKYTGKSVYRIDLSLTVSKYIGETEKNLSALFEKASGKNWILFFDEADALFGKRTNVRDAHDKYANQEVAYLLQRIESHPGLVILASNFKSNLDTAFTRRFQSIIDFEAPGVKERMLLWEKNLPENMNLEKGLEIGGLAKKYPLTGANIVNIVQQVGLRTLAAGDHSIREDVLLQCIRNEIQKEGKIH</sequence>
<dbReference type="InterPro" id="IPR027417">
    <property type="entry name" value="P-loop_NTPase"/>
</dbReference>